<dbReference type="EMBL" id="MFEL01000008">
    <property type="protein sequence ID" value="OGE81373.1"/>
    <property type="molecule type" value="Genomic_DNA"/>
</dbReference>
<accession>A0A1F5NUT0</accession>
<evidence type="ECO:0000313" key="2">
    <source>
        <dbReference type="Proteomes" id="UP000178892"/>
    </source>
</evidence>
<dbReference type="Proteomes" id="UP000178892">
    <property type="component" value="Unassembled WGS sequence"/>
</dbReference>
<dbReference type="InterPro" id="IPR043722">
    <property type="entry name" value="DUF5663"/>
</dbReference>
<reference evidence="1 2" key="1">
    <citation type="journal article" date="2016" name="Nat. Commun.">
        <title>Thousands of microbial genomes shed light on interconnected biogeochemical processes in an aquifer system.</title>
        <authorList>
            <person name="Anantharaman K."/>
            <person name="Brown C.T."/>
            <person name="Hug L.A."/>
            <person name="Sharon I."/>
            <person name="Castelle C.J."/>
            <person name="Probst A.J."/>
            <person name="Thomas B.C."/>
            <person name="Singh A."/>
            <person name="Wilkins M.J."/>
            <person name="Karaoz U."/>
            <person name="Brodie E.L."/>
            <person name="Williams K.H."/>
            <person name="Hubbard S.S."/>
            <person name="Banfield J.F."/>
        </authorList>
    </citation>
    <scope>NUCLEOTIDE SEQUENCE [LARGE SCALE GENOMIC DNA]</scope>
</reference>
<dbReference type="Pfam" id="PF18908">
    <property type="entry name" value="DUF5663"/>
    <property type="match status" value="1"/>
</dbReference>
<dbReference type="STRING" id="1817825.A2720_02425"/>
<dbReference type="AlphaFoldDB" id="A0A1F5NUT0"/>
<protein>
    <submittedName>
        <fullName evidence="1">Uncharacterized protein</fullName>
    </submittedName>
</protein>
<sequence>MLNDQNLVQILGIEALPDERKLQLLEKVSTLVERRLVLRLLKSLSPAARAEFENILDSENEEAISLFMEKNAPDLMDWIVEETSKIKQDLGALTV</sequence>
<gene>
    <name evidence="1" type="ORF">A2720_02425</name>
</gene>
<name>A0A1F5NUT0_9BACT</name>
<comment type="caution">
    <text evidence="1">The sequence shown here is derived from an EMBL/GenBank/DDBJ whole genome shotgun (WGS) entry which is preliminary data.</text>
</comment>
<evidence type="ECO:0000313" key="1">
    <source>
        <dbReference type="EMBL" id="OGE81373.1"/>
    </source>
</evidence>
<organism evidence="1 2">
    <name type="scientific">Candidatus Doudnabacteria bacterium RIFCSPHIGHO2_01_FULL_46_24</name>
    <dbReference type="NCBI Taxonomy" id="1817825"/>
    <lineage>
        <taxon>Bacteria</taxon>
        <taxon>Candidatus Doudnaibacteriota</taxon>
    </lineage>
</organism>
<proteinExistence type="predicted"/>